<evidence type="ECO:0000256" key="3">
    <source>
        <dbReference type="ARBA" id="ARBA00022670"/>
    </source>
</evidence>
<comment type="caution">
    <text evidence="10">The sequence shown here is derived from an EMBL/GenBank/DDBJ whole genome shotgun (WGS) entry which is preliminary data.</text>
</comment>
<evidence type="ECO:0000256" key="4">
    <source>
        <dbReference type="ARBA" id="ARBA00022786"/>
    </source>
</evidence>
<dbReference type="InterPro" id="IPR013248">
    <property type="entry name" value="Psh3/Shr3"/>
</dbReference>
<dbReference type="SMART" id="SM00594">
    <property type="entry name" value="UAS"/>
    <property type="match status" value="1"/>
</dbReference>
<comment type="caution">
    <text evidence="6">Lacks conserved residue(s) required for the propagation of feature annotation.</text>
</comment>
<keyword evidence="7" id="KW-0812">Transmembrane</keyword>
<dbReference type="Proteomes" id="UP000682733">
    <property type="component" value="Unassembled WGS sequence"/>
</dbReference>
<evidence type="ECO:0000313" key="11">
    <source>
        <dbReference type="Proteomes" id="UP000682733"/>
    </source>
</evidence>
<dbReference type="Proteomes" id="UP000677228">
    <property type="component" value="Unassembled WGS sequence"/>
</dbReference>
<reference evidence="10" key="1">
    <citation type="submission" date="2021-02" db="EMBL/GenBank/DDBJ databases">
        <authorList>
            <person name="Nowell W R."/>
        </authorList>
    </citation>
    <scope>NUCLEOTIDE SEQUENCE</scope>
</reference>
<dbReference type="InterPro" id="IPR006577">
    <property type="entry name" value="UAS"/>
</dbReference>
<dbReference type="EC" id="3.4.19.12" evidence="2"/>
<gene>
    <name evidence="9" type="ORF">OVA965_LOCUS5819</name>
    <name evidence="10" type="ORF">TMI583_LOCUS5816</name>
</gene>
<evidence type="ECO:0000256" key="6">
    <source>
        <dbReference type="PROSITE-ProRule" id="PRU00331"/>
    </source>
</evidence>
<dbReference type="GO" id="GO:0006508">
    <property type="term" value="P:proteolysis"/>
    <property type="evidence" value="ECO:0007669"/>
    <property type="project" value="UniProtKB-KW"/>
</dbReference>
<keyword evidence="4" id="KW-0833">Ubl conjugation pathway</keyword>
<proteinExistence type="predicted"/>
<evidence type="ECO:0000256" key="2">
    <source>
        <dbReference type="ARBA" id="ARBA00012759"/>
    </source>
</evidence>
<evidence type="ECO:0000259" key="8">
    <source>
        <dbReference type="PROSITE" id="PS50957"/>
    </source>
</evidence>
<dbReference type="Pfam" id="PF21021">
    <property type="entry name" value="FAF1"/>
    <property type="match status" value="1"/>
</dbReference>
<dbReference type="EMBL" id="CAJNOK010001680">
    <property type="protein sequence ID" value="CAF0824465.1"/>
    <property type="molecule type" value="Genomic_DNA"/>
</dbReference>
<comment type="catalytic activity">
    <reaction evidence="1">
        <text>Thiol-dependent hydrolysis of ester, thioester, amide, peptide and isopeptide bonds formed by the C-terminal Gly of ubiquitin (a 76-residue protein attached to proteins as an intracellular targeting signal).</text>
        <dbReference type="EC" id="3.4.19.12"/>
    </reaction>
</comment>
<dbReference type="GO" id="GO:0004843">
    <property type="term" value="F:cysteine-type deubiquitinase activity"/>
    <property type="evidence" value="ECO:0007669"/>
    <property type="project" value="UniProtKB-EC"/>
</dbReference>
<keyword evidence="3" id="KW-0645">Protease</keyword>
<dbReference type="InterPro" id="IPR049483">
    <property type="entry name" value="FAF1_2-like_UAS"/>
</dbReference>
<dbReference type="EMBL" id="CAJOBA010001680">
    <property type="protein sequence ID" value="CAF3608850.1"/>
    <property type="molecule type" value="Genomic_DNA"/>
</dbReference>
<evidence type="ECO:0000313" key="9">
    <source>
        <dbReference type="EMBL" id="CAF0824465.1"/>
    </source>
</evidence>
<dbReference type="PROSITE" id="PS50957">
    <property type="entry name" value="JOSEPHIN"/>
    <property type="match status" value="1"/>
</dbReference>
<keyword evidence="5" id="KW-0378">Hydrolase</keyword>
<dbReference type="AlphaFoldDB" id="A0A8S2H780"/>
<evidence type="ECO:0000256" key="7">
    <source>
        <dbReference type="SAM" id="Phobius"/>
    </source>
</evidence>
<dbReference type="Pfam" id="PF08229">
    <property type="entry name" value="SHR3_chaperone"/>
    <property type="match status" value="1"/>
</dbReference>
<evidence type="ECO:0000313" key="10">
    <source>
        <dbReference type="EMBL" id="CAF3608850.1"/>
    </source>
</evidence>
<organism evidence="10 11">
    <name type="scientific">Didymodactylos carnosus</name>
    <dbReference type="NCBI Taxonomy" id="1234261"/>
    <lineage>
        <taxon>Eukaryota</taxon>
        <taxon>Metazoa</taxon>
        <taxon>Spiralia</taxon>
        <taxon>Gnathifera</taxon>
        <taxon>Rotifera</taxon>
        <taxon>Eurotatoria</taxon>
        <taxon>Bdelloidea</taxon>
        <taxon>Philodinida</taxon>
        <taxon>Philodinidae</taxon>
        <taxon>Didymodactylos</taxon>
    </lineage>
</organism>
<feature type="transmembrane region" description="Helical" evidence="7">
    <location>
        <begin position="253"/>
        <end position="275"/>
    </location>
</feature>
<dbReference type="Gene3D" id="3.40.30.10">
    <property type="entry name" value="Glutaredoxin"/>
    <property type="match status" value="1"/>
</dbReference>
<dbReference type="GO" id="GO:0016579">
    <property type="term" value="P:protein deubiquitination"/>
    <property type="evidence" value="ECO:0007669"/>
    <property type="project" value="InterPro"/>
</dbReference>
<name>A0A8S2H780_9BILA</name>
<sequence length="361" mass="42394">MISQMHNGLLYDDCIDECDGVNYFIQLFEQRYQPFAFRTGVLEQKIKNLIEYNERPLILYLHNDKNVKSDQFCRQIFCSKSMTKYLVMNYFVWPWDFTFETNKQRQLLKQISSLLGIFEASIIDSIPDENYPLFVILIRNQFGDVQMINLLQSGNLRMDDFYSQLVQSQDLFKKQHRRIQRPEIIYHEKQRLQLCALHSLNNLFQAKIFKKAELGMLGIDMFCDNYLLIGGYMNSEQRETCVAYYRNALSQPWYTQLVILAPILIGFLSITYRLINSQLRTIYDIISLPLFCLVVYIFAFGVKTNGFHLAKTNKVQEQLDLLINIAYGHLYIIGILAGLFVLQLLAHISNQEKGKLHEHLS</sequence>
<keyword evidence="7" id="KW-1133">Transmembrane helix</keyword>
<evidence type="ECO:0000256" key="5">
    <source>
        <dbReference type="ARBA" id="ARBA00022801"/>
    </source>
</evidence>
<feature type="transmembrane region" description="Helical" evidence="7">
    <location>
        <begin position="282"/>
        <end position="301"/>
    </location>
</feature>
<feature type="transmembrane region" description="Helical" evidence="7">
    <location>
        <begin position="321"/>
        <end position="346"/>
    </location>
</feature>
<dbReference type="InterPro" id="IPR006155">
    <property type="entry name" value="Josephin"/>
</dbReference>
<accession>A0A8S2H780</accession>
<protein>
    <recommendedName>
        <fullName evidence="2">ubiquitinyl hydrolase 1</fullName>
        <ecNumber evidence="2">3.4.19.12</ecNumber>
    </recommendedName>
</protein>
<keyword evidence="7" id="KW-0472">Membrane</keyword>
<evidence type="ECO:0000256" key="1">
    <source>
        <dbReference type="ARBA" id="ARBA00000707"/>
    </source>
</evidence>
<feature type="domain" description="Josephin" evidence="8">
    <location>
        <begin position="182"/>
        <end position="214"/>
    </location>
</feature>